<evidence type="ECO:0000313" key="4">
    <source>
        <dbReference type="Proteomes" id="UP000190667"/>
    </source>
</evidence>
<dbReference type="SUPFAM" id="SSF47413">
    <property type="entry name" value="lambda repressor-like DNA-binding domains"/>
    <property type="match status" value="1"/>
</dbReference>
<dbReference type="CDD" id="cd00093">
    <property type="entry name" value="HTH_XRE"/>
    <property type="match status" value="1"/>
</dbReference>
<sequence length="190" mass="20531">MGYIKKTEVDTKNRDRIFVLSGINRFGERLKSAMNGISNNELARRSGMSETTIRKYLRGDIYPGIDSAALVAQACGVSLIWLICGIEQKDDAIPRGDMDTTVATDPILTTILQRLPAEQSEALADAIVIHGVSGILTALNGLAAVSDFLQLPPNEREQALRMLELNKKGASETSKVDASQSLASEKKQAG</sequence>
<feature type="domain" description="HTH cro/C1-type" evidence="2">
    <location>
        <begin position="41"/>
        <end position="82"/>
    </location>
</feature>
<evidence type="ECO:0000259" key="2">
    <source>
        <dbReference type="PROSITE" id="PS50943"/>
    </source>
</evidence>
<dbReference type="GO" id="GO:0003677">
    <property type="term" value="F:DNA binding"/>
    <property type="evidence" value="ECO:0007669"/>
    <property type="project" value="InterPro"/>
</dbReference>
<proteinExistence type="predicted"/>
<dbReference type="SMART" id="SM00530">
    <property type="entry name" value="HTH_XRE"/>
    <property type="match status" value="1"/>
</dbReference>
<protein>
    <recommendedName>
        <fullName evidence="2">HTH cro/C1-type domain-containing protein</fullName>
    </recommendedName>
</protein>
<dbReference type="EMBL" id="MRUL01000011">
    <property type="protein sequence ID" value="OON38992.1"/>
    <property type="molecule type" value="Genomic_DNA"/>
</dbReference>
<evidence type="ECO:0000256" key="1">
    <source>
        <dbReference type="SAM" id="MobiDB-lite"/>
    </source>
</evidence>
<name>A0A1S8YJ58_9GAMM</name>
<dbReference type="AlphaFoldDB" id="A0A1S8YJ58"/>
<dbReference type="InterPro" id="IPR001387">
    <property type="entry name" value="Cro/C1-type_HTH"/>
</dbReference>
<gene>
    <name evidence="3" type="ORF">BTJ39_15185</name>
</gene>
<dbReference type="RefSeq" id="WP_078003542.1">
    <property type="nucleotide sequence ID" value="NZ_MRUL01000011.1"/>
</dbReference>
<feature type="region of interest" description="Disordered" evidence="1">
    <location>
        <begin position="168"/>
        <end position="190"/>
    </location>
</feature>
<accession>A0A1S8YJ58</accession>
<dbReference type="STRING" id="1926881.BTJ39_15185"/>
<dbReference type="InterPro" id="IPR010982">
    <property type="entry name" value="Lambda_DNA-bd_dom_sf"/>
</dbReference>
<dbReference type="Proteomes" id="UP000190667">
    <property type="component" value="Unassembled WGS sequence"/>
</dbReference>
<reference evidence="3 4" key="1">
    <citation type="submission" date="2016-12" db="EMBL/GenBank/DDBJ databases">
        <title>Izhakiella australiana sp. nov. of genus Izhakiella isolated from Australian desert.</title>
        <authorList>
            <person name="Ji M."/>
        </authorList>
    </citation>
    <scope>NUCLEOTIDE SEQUENCE [LARGE SCALE GENOMIC DNA]</scope>
    <source>
        <strain evidence="3 4">D4N98</strain>
    </source>
</reference>
<dbReference type="PROSITE" id="PS50943">
    <property type="entry name" value="HTH_CROC1"/>
    <property type="match status" value="1"/>
</dbReference>
<evidence type="ECO:0000313" key="3">
    <source>
        <dbReference type="EMBL" id="OON38992.1"/>
    </source>
</evidence>
<feature type="compositionally biased region" description="Polar residues" evidence="1">
    <location>
        <begin position="171"/>
        <end position="183"/>
    </location>
</feature>
<keyword evidence="4" id="KW-1185">Reference proteome</keyword>
<comment type="caution">
    <text evidence="3">The sequence shown here is derived from an EMBL/GenBank/DDBJ whole genome shotgun (WGS) entry which is preliminary data.</text>
</comment>
<organism evidence="3 4">
    <name type="scientific">Izhakiella australiensis</name>
    <dbReference type="NCBI Taxonomy" id="1926881"/>
    <lineage>
        <taxon>Bacteria</taxon>
        <taxon>Pseudomonadati</taxon>
        <taxon>Pseudomonadota</taxon>
        <taxon>Gammaproteobacteria</taxon>
        <taxon>Enterobacterales</taxon>
        <taxon>Erwiniaceae</taxon>
        <taxon>Izhakiella</taxon>
    </lineage>
</organism>
<dbReference type="Pfam" id="PF01381">
    <property type="entry name" value="HTH_3"/>
    <property type="match status" value="1"/>
</dbReference>
<dbReference type="Gene3D" id="1.10.260.40">
    <property type="entry name" value="lambda repressor-like DNA-binding domains"/>
    <property type="match status" value="1"/>
</dbReference>